<organism evidence="2">
    <name type="scientific">Phaffia rhodozyma</name>
    <name type="common">Yeast</name>
    <name type="synonym">Xanthophyllomyces dendrorhous</name>
    <dbReference type="NCBI Taxonomy" id="264483"/>
    <lineage>
        <taxon>Eukaryota</taxon>
        <taxon>Fungi</taxon>
        <taxon>Dikarya</taxon>
        <taxon>Basidiomycota</taxon>
        <taxon>Agaricomycotina</taxon>
        <taxon>Tremellomycetes</taxon>
        <taxon>Cystofilobasidiales</taxon>
        <taxon>Mrakiaceae</taxon>
        <taxon>Phaffia</taxon>
    </lineage>
</organism>
<sequence length="485" mass="53658">MPFTFNSLRLPKQARPCDGPLDHPNASTTSLADKRLSSGFPLARTKSFLSRLGISSSETRGDLQSKRETVNLSTSERLMHRSRSATPSFRRSRSSIVSSPPPLNTLSSIIMESDLETRAINSMQLARSLWRHERIQTWRMSSASLSAPYSDKDGLTPFKGLDPSPAEAPSLPPTKDEEQEQGKSVTLAALYEAADALLKCLAVDIEIPSGNTPSLRLTENTKVEVRLEICVSEPIVCAEDSSRPAPPAVFLTTCEHPESNISAGVNVRPLATTRKGSLQRRTGGGSSKNRYLTQLVARSSSRIRTKRTSIQDRGGSYDCLLTPPESTLIVYNPSITNSCTSINFKADDFWIKTVNNEDHTNRIMNSSSVSIIHDAFRETLPGFHEPLTTSVSVFPQHFNSLRNTMKSSQTTADFLTVDACYFDGRDVPARVNLDEGGNLMKIKSYSSDQINEKRERRSRRRRSLGFNGDSWPNVRDGLGLMDDVV</sequence>
<feature type="region of interest" description="Disordered" evidence="1">
    <location>
        <begin position="76"/>
        <end position="97"/>
    </location>
</feature>
<reference evidence="2" key="1">
    <citation type="submission" date="2014-08" db="EMBL/GenBank/DDBJ databases">
        <authorList>
            <person name="Sharma Rahul"/>
            <person name="Thines Marco"/>
        </authorList>
    </citation>
    <scope>NUCLEOTIDE SEQUENCE</scope>
</reference>
<name>A0A0F7SGB5_PHARH</name>
<evidence type="ECO:0000256" key="1">
    <source>
        <dbReference type="SAM" id="MobiDB-lite"/>
    </source>
</evidence>
<protein>
    <submittedName>
        <fullName evidence="2">Uncharacterized protein</fullName>
    </submittedName>
</protein>
<feature type="region of interest" description="Disordered" evidence="1">
    <location>
        <begin position="145"/>
        <end position="183"/>
    </location>
</feature>
<accession>A0A0F7SGB5</accession>
<proteinExistence type="predicted"/>
<feature type="region of interest" description="Disordered" evidence="1">
    <location>
        <begin position="11"/>
        <end position="30"/>
    </location>
</feature>
<evidence type="ECO:0000313" key="2">
    <source>
        <dbReference type="EMBL" id="CDZ96304.1"/>
    </source>
</evidence>
<feature type="region of interest" description="Disordered" evidence="1">
    <location>
        <begin position="447"/>
        <end position="466"/>
    </location>
</feature>
<dbReference type="AlphaFoldDB" id="A0A0F7SGB5"/>
<dbReference type="EMBL" id="LN483116">
    <property type="protein sequence ID" value="CDZ96304.1"/>
    <property type="molecule type" value="Genomic_DNA"/>
</dbReference>